<feature type="region of interest" description="Disordered" evidence="1">
    <location>
        <begin position="1"/>
        <end position="24"/>
    </location>
</feature>
<dbReference type="AlphaFoldDB" id="A0A4Y2IGI7"/>
<proteinExistence type="predicted"/>
<feature type="region of interest" description="Disordered" evidence="1">
    <location>
        <begin position="57"/>
        <end position="114"/>
    </location>
</feature>
<gene>
    <name evidence="2" type="ORF">AVEN_38929_1</name>
</gene>
<keyword evidence="3" id="KW-1185">Reference proteome</keyword>
<comment type="caution">
    <text evidence="2">The sequence shown here is derived from an EMBL/GenBank/DDBJ whole genome shotgun (WGS) entry which is preliminary data.</text>
</comment>
<dbReference type="Proteomes" id="UP000499080">
    <property type="component" value="Unassembled WGS sequence"/>
</dbReference>
<accession>A0A4Y2IGI7</accession>
<dbReference type="OrthoDB" id="6783309at2759"/>
<protein>
    <submittedName>
        <fullName evidence="2">Uncharacterized protein</fullName>
    </submittedName>
</protein>
<reference evidence="2 3" key="1">
    <citation type="journal article" date="2019" name="Sci. Rep.">
        <title>Orb-weaving spider Araneus ventricosus genome elucidates the spidroin gene catalogue.</title>
        <authorList>
            <person name="Kono N."/>
            <person name="Nakamura H."/>
            <person name="Ohtoshi R."/>
            <person name="Moran D.A.P."/>
            <person name="Shinohara A."/>
            <person name="Yoshida Y."/>
            <person name="Fujiwara M."/>
            <person name="Mori M."/>
            <person name="Tomita M."/>
            <person name="Arakawa K."/>
        </authorList>
    </citation>
    <scope>NUCLEOTIDE SEQUENCE [LARGE SCALE GENOMIC DNA]</scope>
</reference>
<evidence type="ECO:0000313" key="2">
    <source>
        <dbReference type="EMBL" id="GBM76379.1"/>
    </source>
</evidence>
<evidence type="ECO:0000256" key="1">
    <source>
        <dbReference type="SAM" id="MobiDB-lite"/>
    </source>
</evidence>
<organism evidence="2 3">
    <name type="scientific">Araneus ventricosus</name>
    <name type="common">Orbweaver spider</name>
    <name type="synonym">Epeira ventricosa</name>
    <dbReference type="NCBI Taxonomy" id="182803"/>
    <lineage>
        <taxon>Eukaryota</taxon>
        <taxon>Metazoa</taxon>
        <taxon>Ecdysozoa</taxon>
        <taxon>Arthropoda</taxon>
        <taxon>Chelicerata</taxon>
        <taxon>Arachnida</taxon>
        <taxon>Araneae</taxon>
        <taxon>Araneomorphae</taxon>
        <taxon>Entelegynae</taxon>
        <taxon>Araneoidea</taxon>
        <taxon>Araneidae</taxon>
        <taxon>Araneus</taxon>
    </lineage>
</organism>
<evidence type="ECO:0000313" key="3">
    <source>
        <dbReference type="Proteomes" id="UP000499080"/>
    </source>
</evidence>
<feature type="compositionally biased region" description="Basic and acidic residues" evidence="1">
    <location>
        <begin position="63"/>
        <end position="75"/>
    </location>
</feature>
<feature type="compositionally biased region" description="Basic and acidic residues" evidence="1">
    <location>
        <begin position="93"/>
        <end position="107"/>
    </location>
</feature>
<sequence>MCPSVSDRTNADDNEKQLINTDVVSPSISSEKEIVNHIPSKVSPSTSKSFAVTPQDILPYPEAQKRKIPHSDYQKRKTMIGTDAPNKNIIQQKRKEREEEKKTETRKINIKSKK</sequence>
<dbReference type="EMBL" id="BGPR01185722">
    <property type="protein sequence ID" value="GBM76379.1"/>
    <property type="molecule type" value="Genomic_DNA"/>
</dbReference>
<name>A0A4Y2IGI7_ARAVE</name>